<keyword evidence="6 10" id="KW-0472">Membrane</keyword>
<dbReference type="GO" id="GO:0016125">
    <property type="term" value="P:sterol metabolic process"/>
    <property type="evidence" value="ECO:0007669"/>
    <property type="project" value="EnsemblFungi"/>
</dbReference>
<comment type="catalytic activity">
    <reaction evidence="8">
        <text>a sterol ester + H2O = a sterol + a fatty acid + H(+)</text>
        <dbReference type="Rhea" id="RHEA:10100"/>
        <dbReference type="ChEBI" id="CHEBI:15377"/>
        <dbReference type="ChEBI" id="CHEBI:15378"/>
        <dbReference type="ChEBI" id="CHEBI:15889"/>
        <dbReference type="ChEBI" id="CHEBI:28868"/>
        <dbReference type="ChEBI" id="CHEBI:35915"/>
        <dbReference type="EC" id="3.1.1.13"/>
    </reaction>
</comment>
<dbReference type="SUPFAM" id="SSF53474">
    <property type="entry name" value="alpha/beta-Hydrolases"/>
    <property type="match status" value="1"/>
</dbReference>
<gene>
    <name evidence="12" type="primary">KNAG0M01760</name>
    <name evidence="12" type="ordered locus">KNAG_0M01760</name>
</gene>
<dbReference type="EC" id="3.1.1.13" evidence="7"/>
<dbReference type="eggNOG" id="KOG2624">
    <property type="taxonomic scope" value="Eukaryota"/>
</dbReference>
<evidence type="ECO:0000313" key="12">
    <source>
        <dbReference type="EMBL" id="CCK73029.1"/>
    </source>
</evidence>
<dbReference type="HOGENOM" id="CLU_024238_3_1_1"/>
<dbReference type="GO" id="GO:0000032">
    <property type="term" value="P:cell wall mannoprotein biosynthetic process"/>
    <property type="evidence" value="ECO:0007669"/>
    <property type="project" value="EnsemblFungi"/>
</dbReference>
<accession>J7SAT7</accession>
<dbReference type="GO" id="GO:0004771">
    <property type="term" value="F:sterol ester esterase activity"/>
    <property type="evidence" value="ECO:0007669"/>
    <property type="project" value="UniProtKB-EC"/>
</dbReference>
<reference evidence="13" key="2">
    <citation type="submission" date="2012-08" db="EMBL/GenBank/DDBJ databases">
        <title>Genome sequence of Kazachstania naganishii.</title>
        <authorList>
            <person name="Gordon J.L."/>
            <person name="Armisen D."/>
            <person name="Proux-Wera E."/>
            <person name="OhEigeartaigh S.S."/>
            <person name="Byrne K.P."/>
            <person name="Wolfe K.H."/>
        </authorList>
    </citation>
    <scope>NUCLEOTIDE SEQUENCE [LARGE SCALE GENOMIC DNA]</scope>
    <source>
        <strain evidence="13">ATCC MYA-139 / BCRC 22969 / CBS 8797 / CCRC 22969 / KCTC 17520 / NBRC 10181 / NCYC 3082</strain>
    </source>
</reference>
<feature type="domain" description="Partial AB-hydrolase lipase" evidence="11">
    <location>
        <begin position="135"/>
        <end position="194"/>
    </location>
</feature>
<name>J7SAT7_HUIN7</name>
<keyword evidence="4" id="KW-0442">Lipid degradation</keyword>
<feature type="compositionally biased region" description="Basic and acidic residues" evidence="9">
    <location>
        <begin position="42"/>
        <end position="58"/>
    </location>
</feature>
<evidence type="ECO:0000256" key="6">
    <source>
        <dbReference type="ARBA" id="ARBA00023136"/>
    </source>
</evidence>
<keyword evidence="10" id="KW-1133">Transmembrane helix</keyword>
<dbReference type="GO" id="GO:0016042">
    <property type="term" value="P:lipid catabolic process"/>
    <property type="evidence" value="ECO:0007669"/>
    <property type="project" value="UniProtKB-KW"/>
</dbReference>
<keyword evidence="10" id="KW-0812">Transmembrane</keyword>
<dbReference type="AlphaFoldDB" id="J7SAT7"/>
<organism evidence="12 13">
    <name type="scientific">Huiozyma naganishii (strain ATCC MYA-139 / BCRC 22969 / CBS 8797 / KCTC 17520 / NBRC 10181 / NCYC 3082 / Yp74L-3)</name>
    <name type="common">Yeast</name>
    <name type="synonym">Kazachstania naganishii</name>
    <dbReference type="NCBI Taxonomy" id="1071383"/>
    <lineage>
        <taxon>Eukaryota</taxon>
        <taxon>Fungi</taxon>
        <taxon>Dikarya</taxon>
        <taxon>Ascomycota</taxon>
        <taxon>Saccharomycotina</taxon>
        <taxon>Saccharomycetes</taxon>
        <taxon>Saccharomycetales</taxon>
        <taxon>Saccharomycetaceae</taxon>
        <taxon>Huiozyma</taxon>
    </lineage>
</organism>
<dbReference type="OMA" id="DAVEWCF"/>
<evidence type="ECO:0000256" key="1">
    <source>
        <dbReference type="ARBA" id="ARBA00004370"/>
    </source>
</evidence>
<evidence type="ECO:0000256" key="8">
    <source>
        <dbReference type="ARBA" id="ARBA00051395"/>
    </source>
</evidence>
<dbReference type="KEGG" id="kng:KNAG_0M01760"/>
<reference evidence="12 13" key="1">
    <citation type="journal article" date="2011" name="Proc. Natl. Acad. Sci. U.S.A.">
        <title>Evolutionary erosion of yeast sex chromosomes by mating-type switching accidents.</title>
        <authorList>
            <person name="Gordon J.L."/>
            <person name="Armisen D."/>
            <person name="Proux-Wera E."/>
            <person name="Oheigeartaigh S.S."/>
            <person name="Byrne K.P."/>
            <person name="Wolfe K.H."/>
        </authorList>
    </citation>
    <scope>NUCLEOTIDE SEQUENCE [LARGE SCALE GENOMIC DNA]</scope>
    <source>
        <strain evidence="13">ATCC MYA-139 / BCRC 22969 / CBS 8797 / CCRC 22969 / KCTC 17520 / NBRC 10181 / NCYC 3082</strain>
    </source>
</reference>
<proteinExistence type="inferred from homology"/>
<sequence>MLLDVLQQFTSALILYVFLSVLFVLSLWNNYITVHFKQKSDPRDKRSASKKYPKETTGAKKTRRYSRVSISSTTPLDIESDDENNIEYDHTITLCDHPGHQFRYDNNRGIDDRVTANPFEDILNMEDSRLVPDLKYYYKQYNIDIEEFEVETDDGFIIDLWHLIPRDNFNGSPSNKYPVLMLHGLLQSSGSFASCGRKSLAYYFLANGFDVWLGNNRCGFHPKWNLNKVQRKQKWDWDMTEMVQFDLKALVTEVLSRNTRFEKLTLMAHSQGTTQSFMGLINGPKFYKDDKDGFNLVDNLDNFVALAPAVYPGPLLDEKHFVKFMAHGIDHQWVFGKRSFMPLMMKMRSLMAGTKPFSFLSYVMFNYMFDWNDSLWDKPLRDRNFLFSPVHISVKLMKWWLSPDPAKNSFKHGADRMFPPNKSWFPVADASTPVEQSDIHLNETRSTANEFPQLLVFIPRQDRLVNGEKLVDHFTHHEDNSVYKIWYIDEYSHLDVLWAHDVIDRIGQQVITHMRNPAATTKEVKTETTEQSD</sequence>
<feature type="transmembrane region" description="Helical" evidence="10">
    <location>
        <begin position="12"/>
        <end position="36"/>
    </location>
</feature>
<keyword evidence="13" id="KW-1185">Reference proteome</keyword>
<evidence type="ECO:0000256" key="4">
    <source>
        <dbReference type="ARBA" id="ARBA00022963"/>
    </source>
</evidence>
<evidence type="ECO:0000256" key="7">
    <source>
        <dbReference type="ARBA" id="ARBA00039150"/>
    </source>
</evidence>
<dbReference type="Proteomes" id="UP000006310">
    <property type="component" value="Chromosome 13"/>
</dbReference>
<protein>
    <recommendedName>
        <fullName evidence="7">sterol esterase</fullName>
        <ecNumber evidence="7">3.1.1.13</ecNumber>
    </recommendedName>
</protein>
<evidence type="ECO:0000256" key="3">
    <source>
        <dbReference type="ARBA" id="ARBA00022801"/>
    </source>
</evidence>
<evidence type="ECO:0000313" key="13">
    <source>
        <dbReference type="Proteomes" id="UP000006310"/>
    </source>
</evidence>
<evidence type="ECO:0000256" key="10">
    <source>
        <dbReference type="SAM" id="Phobius"/>
    </source>
</evidence>
<evidence type="ECO:0000256" key="9">
    <source>
        <dbReference type="SAM" id="MobiDB-lite"/>
    </source>
</evidence>
<dbReference type="EMBL" id="HE978326">
    <property type="protein sequence ID" value="CCK73029.1"/>
    <property type="molecule type" value="Genomic_DNA"/>
</dbReference>
<keyword evidence="5" id="KW-0443">Lipid metabolism</keyword>
<dbReference type="PANTHER" id="PTHR11005">
    <property type="entry name" value="LYSOSOMAL ACID LIPASE-RELATED"/>
    <property type="match status" value="1"/>
</dbReference>
<dbReference type="GO" id="GO:0005886">
    <property type="term" value="C:plasma membrane"/>
    <property type="evidence" value="ECO:0007669"/>
    <property type="project" value="EnsemblFungi"/>
</dbReference>
<dbReference type="FunFam" id="3.40.50.1820:FF:000108">
    <property type="entry name" value="Lipid particle protein"/>
    <property type="match status" value="1"/>
</dbReference>
<dbReference type="GeneID" id="34528809"/>
<feature type="region of interest" description="Disordered" evidence="9">
    <location>
        <begin position="42"/>
        <end position="68"/>
    </location>
</feature>
<dbReference type="STRING" id="1071383.J7SAT7"/>
<comment type="subcellular location">
    <subcellularLocation>
        <location evidence="1">Membrane</location>
    </subcellularLocation>
</comment>
<keyword evidence="3" id="KW-0378">Hydrolase</keyword>
<dbReference type="InterPro" id="IPR006693">
    <property type="entry name" value="AB_hydrolase_lipase"/>
</dbReference>
<dbReference type="Pfam" id="PF04083">
    <property type="entry name" value="Abhydro_lipase"/>
    <property type="match status" value="1"/>
</dbReference>
<dbReference type="RefSeq" id="XP_022467273.1">
    <property type="nucleotide sequence ID" value="XM_022611037.1"/>
</dbReference>
<evidence type="ECO:0000256" key="2">
    <source>
        <dbReference type="ARBA" id="ARBA00008645"/>
    </source>
</evidence>
<dbReference type="InterPro" id="IPR029058">
    <property type="entry name" value="AB_hydrolase_fold"/>
</dbReference>
<comment type="similarity">
    <text evidence="2">Belongs to the AB hydrolase superfamily.</text>
</comment>
<dbReference type="Gene3D" id="3.40.50.1820">
    <property type="entry name" value="alpha/beta hydrolase"/>
    <property type="match status" value="1"/>
</dbReference>
<dbReference type="OrthoDB" id="6130531at2759"/>
<evidence type="ECO:0000259" key="11">
    <source>
        <dbReference type="Pfam" id="PF04083"/>
    </source>
</evidence>
<evidence type="ECO:0000256" key="5">
    <source>
        <dbReference type="ARBA" id="ARBA00023098"/>
    </source>
</evidence>